<dbReference type="CDD" id="cd06223">
    <property type="entry name" value="PRTases_typeI"/>
    <property type="match status" value="1"/>
</dbReference>
<name>A0A934WNY6_9BURK</name>
<feature type="domain" description="Phosphoribosyltransferase" evidence="1">
    <location>
        <begin position="9"/>
        <end position="177"/>
    </location>
</feature>
<dbReference type="AlphaFoldDB" id="A0A934WNY6"/>
<evidence type="ECO:0000313" key="2">
    <source>
        <dbReference type="EMBL" id="MBK6007757.1"/>
    </source>
</evidence>
<gene>
    <name evidence="2" type="ORF">JJB11_16785</name>
</gene>
<dbReference type="GO" id="GO:0016757">
    <property type="term" value="F:glycosyltransferase activity"/>
    <property type="evidence" value="ECO:0007669"/>
    <property type="project" value="UniProtKB-KW"/>
</dbReference>
<dbReference type="SUPFAM" id="SSF53271">
    <property type="entry name" value="PRTase-like"/>
    <property type="match status" value="1"/>
</dbReference>
<evidence type="ECO:0000259" key="1">
    <source>
        <dbReference type="Pfam" id="PF00156"/>
    </source>
</evidence>
<dbReference type="Pfam" id="PF00156">
    <property type="entry name" value="Pribosyltran"/>
    <property type="match status" value="1"/>
</dbReference>
<evidence type="ECO:0000313" key="3">
    <source>
        <dbReference type="Proteomes" id="UP000630528"/>
    </source>
</evidence>
<dbReference type="InterPro" id="IPR029057">
    <property type="entry name" value="PRTase-like"/>
</dbReference>
<keyword evidence="2" id="KW-0808">Transferase</keyword>
<protein>
    <submittedName>
        <fullName evidence="2">Phosphoribosyltransferase</fullName>
    </submittedName>
</protein>
<keyword evidence="2" id="KW-0328">Glycosyltransferase</keyword>
<dbReference type="InterPro" id="IPR000836">
    <property type="entry name" value="PRTase_dom"/>
</dbReference>
<dbReference type="Gene3D" id="3.30.1310.20">
    <property type="entry name" value="PRTase-like"/>
    <property type="match status" value="1"/>
</dbReference>
<accession>A0A934WNY6</accession>
<keyword evidence="3" id="KW-1185">Reference proteome</keyword>
<proteinExistence type="predicted"/>
<dbReference type="RefSeq" id="WP_201173862.1">
    <property type="nucleotide sequence ID" value="NZ_JAEPWM010000007.1"/>
</dbReference>
<dbReference type="Gene3D" id="3.40.50.2020">
    <property type="match status" value="1"/>
</dbReference>
<dbReference type="Proteomes" id="UP000630528">
    <property type="component" value="Unassembled WGS sequence"/>
</dbReference>
<reference evidence="2" key="1">
    <citation type="journal article" date="2012" name="J. Microbiol. Biotechnol.">
        <title>Ramlibacter ginsenosidimutans sp. nov., with ginsenoside-converting activity.</title>
        <authorList>
            <person name="Wang L."/>
            <person name="An D.S."/>
            <person name="Kim S.G."/>
            <person name="Jin F.X."/>
            <person name="Kim S.C."/>
            <person name="Lee S.T."/>
            <person name="Im W.T."/>
        </authorList>
    </citation>
    <scope>NUCLEOTIDE SEQUENCE</scope>
    <source>
        <strain evidence="2">KACC 17527</strain>
    </source>
</reference>
<dbReference type="EMBL" id="JAEPWM010000007">
    <property type="protein sequence ID" value="MBK6007757.1"/>
    <property type="molecule type" value="Genomic_DNA"/>
</dbReference>
<reference evidence="2" key="2">
    <citation type="submission" date="2021-01" db="EMBL/GenBank/DDBJ databases">
        <authorList>
            <person name="Kang M."/>
        </authorList>
    </citation>
    <scope>NUCLEOTIDE SEQUENCE</scope>
    <source>
        <strain evidence="2">KACC 17527</strain>
    </source>
</reference>
<comment type="caution">
    <text evidence="2">The sequence shown here is derived from an EMBL/GenBank/DDBJ whole genome shotgun (WGS) entry which is preliminary data.</text>
</comment>
<sequence length="220" mass="23724">MFQDRIDAAEQLADALQAYRGQHPLVLAIPRGAVPIAACIARRLDGDLDLVLVRKLHAPGAPEFAVGAVDEAGWVYLTPHANAVGADSAYITEQKLLQLEELRRRRELYTPGRASIPAAGRTVIVVDDGLATGATMVAALHAVRQRGPARLVCAVPVASEEALKLARSHADEVVCLSVPRRFAAVGQFYASFPQLEDEEVIRVLQETRRPTDPARTGHSG</sequence>
<organism evidence="2 3">
    <name type="scientific">Ramlibacter ginsenosidimutans</name>
    <dbReference type="NCBI Taxonomy" id="502333"/>
    <lineage>
        <taxon>Bacteria</taxon>
        <taxon>Pseudomonadati</taxon>
        <taxon>Pseudomonadota</taxon>
        <taxon>Betaproteobacteria</taxon>
        <taxon>Burkholderiales</taxon>
        <taxon>Comamonadaceae</taxon>
        <taxon>Ramlibacter</taxon>
    </lineage>
</organism>